<gene>
    <name evidence="1" type="ORF">GQF01_15875</name>
</gene>
<dbReference type="RefSeq" id="WP_161407741.1">
    <property type="nucleotide sequence ID" value="NZ_WTUZ01000020.1"/>
</dbReference>
<comment type="caution">
    <text evidence="1">The sequence shown here is derived from an EMBL/GenBank/DDBJ whole genome shotgun (WGS) entry which is preliminary data.</text>
</comment>
<proteinExistence type="predicted"/>
<keyword evidence="2" id="KW-1185">Reference proteome</keyword>
<dbReference type="Proteomes" id="UP000481087">
    <property type="component" value="Unassembled WGS sequence"/>
</dbReference>
<evidence type="ECO:0000313" key="2">
    <source>
        <dbReference type="Proteomes" id="UP000481087"/>
    </source>
</evidence>
<organism evidence="1 2">
    <name type="scientific">Paenibacillus silvestris</name>
    <dbReference type="NCBI Taxonomy" id="2606219"/>
    <lineage>
        <taxon>Bacteria</taxon>
        <taxon>Bacillati</taxon>
        <taxon>Bacillota</taxon>
        <taxon>Bacilli</taxon>
        <taxon>Bacillales</taxon>
        <taxon>Paenibacillaceae</taxon>
        <taxon>Paenibacillus</taxon>
    </lineage>
</organism>
<reference evidence="1 2" key="1">
    <citation type="submission" date="2019-12" db="EMBL/GenBank/DDBJ databases">
        <title>Paenibacillus sp. nov. sp. isolated from soil.</title>
        <authorList>
            <person name="Kim J."/>
            <person name="Jeong S.E."/>
            <person name="Jung H.S."/>
            <person name="Jeon C.O."/>
        </authorList>
    </citation>
    <scope>NUCLEOTIDE SEQUENCE [LARGE SCALE GENOMIC DNA]</scope>
    <source>
        <strain evidence="1 2">5J-6</strain>
    </source>
</reference>
<dbReference type="AlphaFoldDB" id="A0A6L8V1J9"/>
<protein>
    <submittedName>
        <fullName evidence="1">Uncharacterized protein</fullName>
    </submittedName>
</protein>
<name>A0A6L8V1J9_9BACL</name>
<dbReference type="EMBL" id="WTUZ01000020">
    <property type="protein sequence ID" value="MZQ83592.1"/>
    <property type="molecule type" value="Genomic_DNA"/>
</dbReference>
<evidence type="ECO:0000313" key="1">
    <source>
        <dbReference type="EMBL" id="MZQ83592.1"/>
    </source>
</evidence>
<accession>A0A6L8V1J9</accession>
<sequence length="72" mass="7779">MVRIQFQSIHIDSLAASSSVNKGTNRIVGRRHSAKTNQGLGEVSGEGNVVIGGKHVVNDGDLFDFKPFIRKS</sequence>